<dbReference type="Gene3D" id="3.90.320.10">
    <property type="match status" value="1"/>
</dbReference>
<protein>
    <recommendedName>
        <fullName evidence="3">PD-(D/E)XK endonuclease-like domain-containing protein</fullName>
    </recommendedName>
</protein>
<dbReference type="eggNOG" id="COG5377">
    <property type="taxonomic scope" value="Bacteria"/>
</dbReference>
<proteinExistence type="predicted"/>
<reference evidence="1 2" key="1">
    <citation type="journal article" date="2012" name="J. Bacteriol.">
        <title>Draft Genome Sequence of the Purple Photosynthetic Bacterium Phaeospirillum molischianum DSM120, a Particularly Versatile Bacterium.</title>
        <authorList>
            <person name="Duquesne K."/>
            <person name="Prima V."/>
            <person name="Ji B."/>
            <person name="Rouy Z."/>
            <person name="Medigue C."/>
            <person name="Talla E."/>
            <person name="Sturgis J.N."/>
        </authorList>
    </citation>
    <scope>NUCLEOTIDE SEQUENCE [LARGE SCALE GENOMIC DNA]</scope>
    <source>
        <strain evidence="2">DSM120</strain>
    </source>
</reference>
<name>H8FQQ3_MAGML</name>
<evidence type="ECO:0008006" key="3">
    <source>
        <dbReference type="Google" id="ProtNLM"/>
    </source>
</evidence>
<dbReference type="Proteomes" id="UP000004169">
    <property type="component" value="Unassembled WGS sequence"/>
</dbReference>
<gene>
    <name evidence="1" type="ORF">PHAMO_210202</name>
</gene>
<accession>H8FQQ3</accession>
<dbReference type="STRING" id="1150626.PHAMO_210202"/>
<comment type="caution">
    <text evidence="1">The sequence shown here is derived from an EMBL/GenBank/DDBJ whole genome shotgun (WGS) entry which is preliminary data.</text>
</comment>
<organism evidence="1 2">
    <name type="scientific">Magnetospirillum molischianum DSM 120</name>
    <dbReference type="NCBI Taxonomy" id="1150626"/>
    <lineage>
        <taxon>Bacteria</taxon>
        <taxon>Pseudomonadati</taxon>
        <taxon>Pseudomonadota</taxon>
        <taxon>Alphaproteobacteria</taxon>
        <taxon>Rhodospirillales</taxon>
        <taxon>Rhodospirillaceae</taxon>
        <taxon>Magnetospirillum</taxon>
    </lineage>
</organism>
<sequence>MSDTSRAAALLAQVARGLVRHGREETVRTLGDCRTDIGLSDVGRAITCLRAAVLNKIGGKPTETLQRQLVLQRGHWLEAGLIPAFRANGATLMSQLEISITPGDVPIRALLDLTLVADGVVRVQELKSTARLPDVLSPGYEVQLYGQIGLLYAYWNQPVFGAEGLSQRTFPQLVQALFGIVLPDTPERVDLEGWVLCVSMNDAKAFGPYGPDANMTDLVLKTAETLWHAMRQEDSNLPICPGFHPLCDWCDQTKLRVELTNRLGPDDADALLERITTNGNDYDRLTVSPLK</sequence>
<dbReference type="RefSeq" id="WP_002727175.1">
    <property type="nucleotide sequence ID" value="NZ_CAHP01000014.1"/>
</dbReference>
<evidence type="ECO:0000313" key="2">
    <source>
        <dbReference type="Proteomes" id="UP000004169"/>
    </source>
</evidence>
<dbReference type="EMBL" id="CAHP01000014">
    <property type="protein sequence ID" value="CCG40691.1"/>
    <property type="molecule type" value="Genomic_DNA"/>
</dbReference>
<evidence type="ECO:0000313" key="1">
    <source>
        <dbReference type="EMBL" id="CCG40691.1"/>
    </source>
</evidence>
<keyword evidence="2" id="KW-1185">Reference proteome</keyword>
<dbReference type="InterPro" id="IPR011604">
    <property type="entry name" value="PDDEXK-like_dom_sf"/>
</dbReference>
<dbReference type="AlphaFoldDB" id="H8FQQ3"/>